<evidence type="ECO:0000256" key="1">
    <source>
        <dbReference type="ARBA" id="ARBA00001947"/>
    </source>
</evidence>
<dbReference type="RefSeq" id="WP_188680471.1">
    <property type="nucleotide sequence ID" value="NZ_BMGP01000007.1"/>
</dbReference>
<dbReference type="InterPro" id="IPR011059">
    <property type="entry name" value="Metal-dep_hydrolase_composite"/>
</dbReference>
<dbReference type="SUPFAM" id="SSF51556">
    <property type="entry name" value="Metallo-dependent hydrolases"/>
    <property type="match status" value="1"/>
</dbReference>
<dbReference type="GO" id="GO:0000256">
    <property type="term" value="P:allantoin catabolic process"/>
    <property type="evidence" value="ECO:0007669"/>
    <property type="project" value="InterPro"/>
</dbReference>
<evidence type="ECO:0000256" key="6">
    <source>
        <dbReference type="ARBA" id="ARBA00011881"/>
    </source>
</evidence>
<keyword evidence="11" id="KW-0862">Zinc</keyword>
<keyword evidence="8" id="KW-0659">Purine metabolism</keyword>
<evidence type="ECO:0000256" key="3">
    <source>
        <dbReference type="ARBA" id="ARBA00004968"/>
    </source>
</evidence>
<dbReference type="PANTHER" id="PTHR43668">
    <property type="entry name" value="ALLANTOINASE"/>
    <property type="match status" value="1"/>
</dbReference>
<protein>
    <recommendedName>
        <fullName evidence="7">allantoinase</fullName>
        <ecNumber evidence="7">3.5.2.5</ecNumber>
    </recommendedName>
</protein>
<comment type="function">
    <text evidence="2">Catalyzes the reversible cyclization of carbamoyl aspartate to dihydroorotate.</text>
</comment>
<dbReference type="Pfam" id="PF01979">
    <property type="entry name" value="Amidohydro_1"/>
    <property type="match status" value="1"/>
</dbReference>
<accession>A0A917BGL4</accession>
<evidence type="ECO:0000256" key="5">
    <source>
        <dbReference type="ARBA" id="ARBA00010368"/>
    </source>
</evidence>
<dbReference type="InterPro" id="IPR032466">
    <property type="entry name" value="Metal_Hydrolase"/>
</dbReference>
<dbReference type="Proteomes" id="UP000598775">
    <property type="component" value="Unassembled WGS sequence"/>
</dbReference>
<evidence type="ECO:0000313" key="14">
    <source>
        <dbReference type="Proteomes" id="UP000598775"/>
    </source>
</evidence>
<reference evidence="13 14" key="1">
    <citation type="journal article" date="2014" name="Int. J. Syst. Evol. Microbiol.">
        <title>Complete genome sequence of Corynebacterium casei LMG S-19264T (=DSM 44701T), isolated from a smear-ripened cheese.</title>
        <authorList>
            <consortium name="US DOE Joint Genome Institute (JGI-PGF)"/>
            <person name="Walter F."/>
            <person name="Albersmeier A."/>
            <person name="Kalinowski J."/>
            <person name="Ruckert C."/>
        </authorList>
    </citation>
    <scope>NUCLEOTIDE SEQUENCE [LARGE SCALE GENOMIC DNA]</scope>
    <source>
        <strain evidence="13 14">CGMCC 1.12976</strain>
    </source>
</reference>
<dbReference type="GO" id="GO:0050897">
    <property type="term" value="F:cobalt ion binding"/>
    <property type="evidence" value="ECO:0007669"/>
    <property type="project" value="InterPro"/>
</dbReference>
<dbReference type="AlphaFoldDB" id="A0A917BGL4"/>
<evidence type="ECO:0000259" key="12">
    <source>
        <dbReference type="Pfam" id="PF01979"/>
    </source>
</evidence>
<comment type="similarity">
    <text evidence="5">Belongs to the metallo-dependent hydrolases superfamily. Allantoinase family.</text>
</comment>
<proteinExistence type="inferred from homology"/>
<evidence type="ECO:0000256" key="4">
    <source>
        <dbReference type="ARBA" id="ARBA00010286"/>
    </source>
</evidence>
<dbReference type="InterPro" id="IPR002195">
    <property type="entry name" value="Dihydroorotase_CS"/>
</dbReference>
<comment type="similarity">
    <text evidence="4">Belongs to the metallo-dependent hydrolases superfamily. DHOase family. Class I DHOase subfamily.</text>
</comment>
<evidence type="ECO:0000256" key="10">
    <source>
        <dbReference type="ARBA" id="ARBA00022801"/>
    </source>
</evidence>
<dbReference type="SUPFAM" id="SSF51338">
    <property type="entry name" value="Composite domain of metallo-dependent hydrolases"/>
    <property type="match status" value="2"/>
</dbReference>
<comment type="pathway">
    <text evidence="3">Nitrogen metabolism; (S)-allantoin degradation; allantoate from (S)-allantoin: step 1/1.</text>
</comment>
<keyword evidence="10" id="KW-0378">Hydrolase</keyword>
<name>A0A917BGL4_9MICO</name>
<comment type="cofactor">
    <cofactor evidence="1">
        <name>Zn(2+)</name>
        <dbReference type="ChEBI" id="CHEBI:29105"/>
    </cofactor>
</comment>
<dbReference type="GO" id="GO:0005737">
    <property type="term" value="C:cytoplasm"/>
    <property type="evidence" value="ECO:0007669"/>
    <property type="project" value="TreeGrafter"/>
</dbReference>
<organism evidence="13 14">
    <name type="scientific">Subtercola lobariae</name>
    <dbReference type="NCBI Taxonomy" id="1588641"/>
    <lineage>
        <taxon>Bacteria</taxon>
        <taxon>Bacillati</taxon>
        <taxon>Actinomycetota</taxon>
        <taxon>Actinomycetes</taxon>
        <taxon>Micrococcales</taxon>
        <taxon>Microbacteriaceae</taxon>
        <taxon>Subtercola</taxon>
    </lineage>
</organism>
<dbReference type="PROSITE" id="PS00482">
    <property type="entry name" value="DIHYDROOROTASE_1"/>
    <property type="match status" value="1"/>
</dbReference>
<evidence type="ECO:0000256" key="8">
    <source>
        <dbReference type="ARBA" id="ARBA00022631"/>
    </source>
</evidence>
<evidence type="ECO:0000256" key="9">
    <source>
        <dbReference type="ARBA" id="ARBA00022723"/>
    </source>
</evidence>
<dbReference type="GO" id="GO:0008270">
    <property type="term" value="F:zinc ion binding"/>
    <property type="evidence" value="ECO:0007669"/>
    <property type="project" value="InterPro"/>
</dbReference>
<keyword evidence="14" id="KW-1185">Reference proteome</keyword>
<dbReference type="InterPro" id="IPR050138">
    <property type="entry name" value="DHOase/Allantoinase_Hydrolase"/>
</dbReference>
<comment type="caution">
    <text evidence="13">The sequence shown here is derived from an EMBL/GenBank/DDBJ whole genome shotgun (WGS) entry which is preliminary data.</text>
</comment>
<evidence type="ECO:0000313" key="13">
    <source>
        <dbReference type="EMBL" id="GGF38294.1"/>
    </source>
</evidence>
<dbReference type="InterPro" id="IPR006680">
    <property type="entry name" value="Amidohydro-rel"/>
</dbReference>
<feature type="domain" description="Amidohydrolase-related" evidence="12">
    <location>
        <begin position="55"/>
        <end position="429"/>
    </location>
</feature>
<sequence length="462" mass="48526">MSEPYDVVVRATRACVDGAFRPAALAVSGGTIVAIGEVDARFEALRDETLPDSQVLIPGIVDSHVHVNEPGRTDWEGFASATKAAAAGGVTTIIDMPLNSIPPTTTPEALDLKRAAAARQATVDVGFWGGAIPSSLGHLEPLHDAGVFGFKAFLSPSGVDEFPHLSTEQLHQALAEIATFDGLLIVHAEDPGVLAAHENAGGVGYEDFVASRPEAAEKTAIDHIIEGLRATGARAHILHLSSAGALPAIRAAKAEGLRLTVETCPHYLSFAAEGIPDGATQYKCCPPIRDEANRELLWQALVAGDIDLIASDHSPSTRELKLGHGGDFGLAWGGISGLQVSLPAVWSAAQACGIGLESVLEWMSVATSRLANLTAKGSLTVGSDADFVAFAPEETFTVIAEHLQHKNKLTAFEGSHLHGVVHTTWLRGTPIFSIDQPVDAELTGTLLTRIAQPSLTGETSWQ</sequence>
<gene>
    <name evidence="13" type="primary">allB</name>
    <name evidence="13" type="ORF">GCM10011399_33990</name>
</gene>
<evidence type="ECO:0000256" key="7">
    <source>
        <dbReference type="ARBA" id="ARBA00012863"/>
    </source>
</evidence>
<dbReference type="PANTHER" id="PTHR43668:SF2">
    <property type="entry name" value="ALLANTOINASE"/>
    <property type="match status" value="1"/>
</dbReference>
<evidence type="ECO:0000256" key="11">
    <source>
        <dbReference type="ARBA" id="ARBA00022833"/>
    </source>
</evidence>
<dbReference type="EC" id="3.5.2.5" evidence="7"/>
<comment type="subunit">
    <text evidence="6">Homotetramer.</text>
</comment>
<dbReference type="Gene3D" id="3.20.20.140">
    <property type="entry name" value="Metal-dependent hydrolases"/>
    <property type="match status" value="1"/>
</dbReference>
<dbReference type="NCBIfam" id="TIGR03178">
    <property type="entry name" value="allantoinase"/>
    <property type="match status" value="1"/>
</dbReference>
<evidence type="ECO:0000256" key="2">
    <source>
        <dbReference type="ARBA" id="ARBA00002368"/>
    </source>
</evidence>
<keyword evidence="9" id="KW-0479">Metal-binding</keyword>
<dbReference type="GO" id="GO:0006145">
    <property type="term" value="P:purine nucleobase catabolic process"/>
    <property type="evidence" value="ECO:0007669"/>
    <property type="project" value="TreeGrafter"/>
</dbReference>
<dbReference type="EMBL" id="BMGP01000007">
    <property type="protein sequence ID" value="GGF38294.1"/>
    <property type="molecule type" value="Genomic_DNA"/>
</dbReference>
<dbReference type="InterPro" id="IPR017593">
    <property type="entry name" value="Allantoinase"/>
</dbReference>
<dbReference type="FunFam" id="3.20.20.140:FF:000032">
    <property type="entry name" value="Allantoinase Dal1"/>
    <property type="match status" value="1"/>
</dbReference>
<dbReference type="GO" id="GO:0004038">
    <property type="term" value="F:allantoinase activity"/>
    <property type="evidence" value="ECO:0007669"/>
    <property type="project" value="UniProtKB-EC"/>
</dbReference>